<dbReference type="InterPro" id="IPR017441">
    <property type="entry name" value="Protein_kinase_ATP_BS"/>
</dbReference>
<dbReference type="InterPro" id="IPR011009">
    <property type="entry name" value="Kinase-like_dom_sf"/>
</dbReference>
<dbReference type="Proteomes" id="UP000286045">
    <property type="component" value="Unassembled WGS sequence"/>
</dbReference>
<accession>A0A439D341</accession>
<dbReference type="GO" id="GO:0004672">
    <property type="term" value="F:protein kinase activity"/>
    <property type="evidence" value="ECO:0007669"/>
    <property type="project" value="InterPro"/>
</dbReference>
<evidence type="ECO:0000256" key="1">
    <source>
        <dbReference type="PROSITE-ProRule" id="PRU10141"/>
    </source>
</evidence>
<evidence type="ECO:0000313" key="3">
    <source>
        <dbReference type="EMBL" id="RWA08873.1"/>
    </source>
</evidence>
<comment type="caution">
    <text evidence="3">The sequence shown here is derived from an EMBL/GenBank/DDBJ whole genome shotgun (WGS) entry which is preliminary data.</text>
</comment>
<protein>
    <recommendedName>
        <fullName evidence="2">Protein kinase domain-containing protein</fullName>
    </recommendedName>
</protein>
<proteinExistence type="predicted"/>
<feature type="domain" description="Protein kinase" evidence="2">
    <location>
        <begin position="41"/>
        <end position="373"/>
    </location>
</feature>
<sequence>METPVAQIGAPARDVSPGELFRFARNVEYETRTAITSSRLWELERVLGHGSYGLTMLLRDRDPLTFRDHRRVVLKRALVPEVGVDDFVREATALEDLRGHSHISQLIAWARNTRQFQRTGRGQRIRQVFRRLLGAVGRNRPETIFRALGNIAGPAILSEYQPNGNLANIMLLQYENNIILPNRLLWGFYHCSELPPLIPSILSWETSNMAWLTKASGRNIMLGNTEPAVRVHQALPKLVLIDFGLSQRVPPGNEQMLMLINPRRLENGQAALEPVQWGGFLTLASGILDEAQYPTLDPDLRQLLAESFRCTADYQPERRPSLAETYLRTRRGTRKEPSEYPYQLRLFERDDSLRALLDAILYDVNHNRDEWSY</sequence>
<dbReference type="SUPFAM" id="SSF56112">
    <property type="entry name" value="Protein kinase-like (PK-like)"/>
    <property type="match status" value="1"/>
</dbReference>
<keyword evidence="1" id="KW-0067">ATP-binding</keyword>
<dbReference type="PROSITE" id="PS50011">
    <property type="entry name" value="PROTEIN_KINASE_DOM"/>
    <property type="match status" value="1"/>
</dbReference>
<dbReference type="InterPro" id="IPR000719">
    <property type="entry name" value="Prot_kinase_dom"/>
</dbReference>
<gene>
    <name evidence="3" type="ORF">EKO27_g6232</name>
</gene>
<reference evidence="3 4" key="1">
    <citation type="submission" date="2018-12" db="EMBL/GenBank/DDBJ databases">
        <title>Draft genome sequence of Xylaria grammica IHI A82.</title>
        <authorList>
            <person name="Buettner E."/>
            <person name="Kellner H."/>
        </authorList>
    </citation>
    <scope>NUCLEOTIDE SEQUENCE [LARGE SCALE GENOMIC DNA]</scope>
    <source>
        <strain evidence="3 4">IHI A82</strain>
    </source>
</reference>
<dbReference type="Gene3D" id="1.10.510.10">
    <property type="entry name" value="Transferase(Phosphotransferase) domain 1"/>
    <property type="match status" value="1"/>
</dbReference>
<dbReference type="EMBL" id="RYZI01000180">
    <property type="protein sequence ID" value="RWA08873.1"/>
    <property type="molecule type" value="Genomic_DNA"/>
</dbReference>
<dbReference type="AlphaFoldDB" id="A0A439D341"/>
<evidence type="ECO:0000259" key="2">
    <source>
        <dbReference type="PROSITE" id="PS50011"/>
    </source>
</evidence>
<dbReference type="STRING" id="363999.A0A439D341"/>
<name>A0A439D341_9PEZI</name>
<keyword evidence="1" id="KW-0547">Nucleotide-binding</keyword>
<keyword evidence="4" id="KW-1185">Reference proteome</keyword>
<organism evidence="3 4">
    <name type="scientific">Xylaria grammica</name>
    <dbReference type="NCBI Taxonomy" id="363999"/>
    <lineage>
        <taxon>Eukaryota</taxon>
        <taxon>Fungi</taxon>
        <taxon>Dikarya</taxon>
        <taxon>Ascomycota</taxon>
        <taxon>Pezizomycotina</taxon>
        <taxon>Sordariomycetes</taxon>
        <taxon>Xylariomycetidae</taxon>
        <taxon>Xylariales</taxon>
        <taxon>Xylariaceae</taxon>
        <taxon>Xylaria</taxon>
    </lineage>
</organism>
<feature type="binding site" evidence="1">
    <location>
        <position position="75"/>
    </location>
    <ligand>
        <name>ATP</name>
        <dbReference type="ChEBI" id="CHEBI:30616"/>
    </ligand>
</feature>
<dbReference type="PROSITE" id="PS00107">
    <property type="entry name" value="PROTEIN_KINASE_ATP"/>
    <property type="match status" value="1"/>
</dbReference>
<dbReference type="GO" id="GO:0005524">
    <property type="term" value="F:ATP binding"/>
    <property type="evidence" value="ECO:0007669"/>
    <property type="project" value="UniProtKB-UniRule"/>
</dbReference>
<evidence type="ECO:0000313" key="4">
    <source>
        <dbReference type="Proteomes" id="UP000286045"/>
    </source>
</evidence>